<evidence type="ECO:0000313" key="2">
    <source>
        <dbReference type="EMBL" id="JAR86539.1"/>
    </source>
</evidence>
<organism evidence="2">
    <name type="scientific">Alectorobius mimon</name>
    <dbReference type="NCBI Taxonomy" id="360319"/>
    <lineage>
        <taxon>Eukaryota</taxon>
        <taxon>Metazoa</taxon>
        <taxon>Ecdysozoa</taxon>
        <taxon>Arthropoda</taxon>
        <taxon>Chelicerata</taxon>
        <taxon>Arachnida</taxon>
        <taxon>Acari</taxon>
        <taxon>Parasitiformes</taxon>
        <taxon>Ixodida</taxon>
        <taxon>Ixodoidea</taxon>
        <taxon>Argasidae</taxon>
        <taxon>Ornithodorinae</taxon>
        <taxon>Alectorobius</taxon>
    </lineage>
</organism>
<accession>A0A147B6Y7</accession>
<protein>
    <submittedName>
        <fullName evidence="2">Rna polymerase ii protein ral transcription factor</fullName>
    </submittedName>
</protein>
<sequence length="106" mass="11496">NEAKVEDIEDMMRQDIKAIKDAAIQKMMDRSPATSPVKNAGLAEPAVNVITHLVKRKRPTDEAGNESALSPVKRQKPDSPAKNGESATTVSHTNDKPVPKMQPIPS</sequence>
<dbReference type="AlphaFoldDB" id="A0A147B6Y7"/>
<dbReference type="EMBL" id="GEIB01001866">
    <property type="protein sequence ID" value="JAR86539.1"/>
    <property type="molecule type" value="Transcribed_RNA"/>
</dbReference>
<proteinExistence type="predicted"/>
<reference evidence="2" key="1">
    <citation type="submission" date="2016-03" db="EMBL/GenBank/DDBJ databases">
        <title>Gut transcriptome analysis on engorged females of Ornithodoros mimon (Acari: Argasidae) and phylogenetic inferences of soft ticks.</title>
        <authorList>
            <person name="Landulfo G.A."/>
            <person name="Giovanni D."/>
            <person name="Carvalho E."/>
            <person name="Junqueira-de-Azevedo I."/>
            <person name="Patane J."/>
            <person name="Mendoca R."/>
            <person name="Barros-Battesti D."/>
        </authorList>
    </citation>
    <scope>NUCLEOTIDE SEQUENCE</scope>
    <source>
        <strain evidence="2">Females</strain>
        <tissue evidence="2">Gut</tissue>
    </source>
</reference>
<evidence type="ECO:0000256" key="1">
    <source>
        <dbReference type="SAM" id="MobiDB-lite"/>
    </source>
</evidence>
<feature type="region of interest" description="Disordered" evidence="1">
    <location>
        <begin position="54"/>
        <end position="106"/>
    </location>
</feature>
<feature type="non-terminal residue" evidence="2">
    <location>
        <position position="1"/>
    </location>
</feature>
<name>A0A147B6Y7_9ACAR</name>